<dbReference type="GO" id="GO:0005829">
    <property type="term" value="C:cytosol"/>
    <property type="evidence" value="ECO:0007669"/>
    <property type="project" value="TreeGrafter"/>
</dbReference>
<dbReference type="PANTHER" id="PTHR35176">
    <property type="entry name" value="HEME OXYGENASE HI_0854-RELATED"/>
    <property type="match status" value="1"/>
</dbReference>
<gene>
    <name evidence="3" type="ORF">B0I33_11071</name>
</gene>
<dbReference type="GO" id="GO:0070967">
    <property type="term" value="F:coenzyme F420 binding"/>
    <property type="evidence" value="ECO:0007669"/>
    <property type="project" value="TreeGrafter"/>
</dbReference>
<name>A0A2T0LNZ5_9PSEU</name>
<dbReference type="PANTHER" id="PTHR35176:SF2">
    <property type="entry name" value="F420H(2)-DEPENDENT REDUCTASE RV1155"/>
    <property type="match status" value="1"/>
</dbReference>
<dbReference type="OrthoDB" id="9812086at2"/>
<keyword evidence="1" id="KW-0560">Oxidoreductase</keyword>
<organism evidence="3 4">
    <name type="scientific">Prauserella shujinwangii</name>
    <dbReference type="NCBI Taxonomy" id="1453103"/>
    <lineage>
        <taxon>Bacteria</taxon>
        <taxon>Bacillati</taxon>
        <taxon>Actinomycetota</taxon>
        <taxon>Actinomycetes</taxon>
        <taxon>Pseudonocardiales</taxon>
        <taxon>Pseudonocardiaceae</taxon>
        <taxon>Prauserella</taxon>
    </lineage>
</organism>
<dbReference type="Gene3D" id="2.30.110.10">
    <property type="entry name" value="Electron Transport, Fmn-binding Protein, Chain A"/>
    <property type="match status" value="1"/>
</dbReference>
<dbReference type="InterPro" id="IPR011576">
    <property type="entry name" value="Pyridox_Oxase_N"/>
</dbReference>
<evidence type="ECO:0000256" key="1">
    <source>
        <dbReference type="ARBA" id="ARBA00023002"/>
    </source>
</evidence>
<dbReference type="AlphaFoldDB" id="A0A2T0LNZ5"/>
<proteinExistence type="predicted"/>
<evidence type="ECO:0000313" key="3">
    <source>
        <dbReference type="EMBL" id="PRX44972.1"/>
    </source>
</evidence>
<comment type="caution">
    <text evidence="3">The sequence shown here is derived from an EMBL/GenBank/DDBJ whole genome shotgun (WGS) entry which is preliminary data.</text>
</comment>
<dbReference type="NCBIfam" id="TIGR03668">
    <property type="entry name" value="Rv0121_F420"/>
    <property type="match status" value="1"/>
</dbReference>
<dbReference type="Pfam" id="PF01243">
    <property type="entry name" value="PNPOx_N"/>
    <property type="match status" value="1"/>
</dbReference>
<dbReference type="SUPFAM" id="SSF50475">
    <property type="entry name" value="FMN-binding split barrel"/>
    <property type="match status" value="1"/>
</dbReference>
<evidence type="ECO:0000259" key="2">
    <source>
        <dbReference type="Pfam" id="PF01243"/>
    </source>
</evidence>
<dbReference type="RefSeq" id="WP_106180927.1">
    <property type="nucleotide sequence ID" value="NZ_PVNH01000010.1"/>
</dbReference>
<dbReference type="EMBL" id="PVNH01000010">
    <property type="protein sequence ID" value="PRX44972.1"/>
    <property type="molecule type" value="Genomic_DNA"/>
</dbReference>
<dbReference type="Proteomes" id="UP000238362">
    <property type="component" value="Unassembled WGS sequence"/>
</dbReference>
<reference evidence="3 4" key="1">
    <citation type="submission" date="2018-03" db="EMBL/GenBank/DDBJ databases">
        <title>Genomic Encyclopedia of Type Strains, Phase III (KMG-III): the genomes of soil and plant-associated and newly described type strains.</title>
        <authorList>
            <person name="Whitman W."/>
        </authorList>
    </citation>
    <scope>NUCLEOTIDE SEQUENCE [LARGE SCALE GENOMIC DNA]</scope>
    <source>
        <strain evidence="3 4">CGMCC 4.7125</strain>
    </source>
</reference>
<dbReference type="InterPro" id="IPR019967">
    <property type="entry name" value="F420-dep_enz_PPOX_Rv0121"/>
</dbReference>
<dbReference type="GO" id="GO:0016627">
    <property type="term" value="F:oxidoreductase activity, acting on the CH-CH group of donors"/>
    <property type="evidence" value="ECO:0007669"/>
    <property type="project" value="TreeGrafter"/>
</dbReference>
<sequence>MRLDARQARLRFASARVARLATAGADGLPHLVPVTFALEGDAIVFAVDHKPKSTTELRRLRNIEANPAVSFLVDHYDEDWTRLWWVRADGKATIVSGSAGRDAPIRALREKYVQYTREPPGGPVVRTDVTTWRGWSAAEPA</sequence>
<evidence type="ECO:0000313" key="4">
    <source>
        <dbReference type="Proteomes" id="UP000238362"/>
    </source>
</evidence>
<feature type="domain" description="Pyridoxamine 5'-phosphate oxidase N-terminal" evidence="2">
    <location>
        <begin position="11"/>
        <end position="135"/>
    </location>
</feature>
<keyword evidence="4" id="KW-1185">Reference proteome</keyword>
<accession>A0A2T0LNZ5</accession>
<protein>
    <submittedName>
        <fullName evidence="3">PPOX class probable F420-dependent enzyme</fullName>
    </submittedName>
</protein>
<dbReference type="InterPro" id="IPR012349">
    <property type="entry name" value="Split_barrel_FMN-bd"/>
</dbReference>
<dbReference type="InterPro" id="IPR052019">
    <property type="entry name" value="F420H2_bilvrd_red/Heme_oxyg"/>
</dbReference>